<proteinExistence type="inferred from homology"/>
<keyword evidence="2 7" id="KW-0479">Metal-binding</keyword>
<keyword evidence="3" id="KW-0560">Oxidoreductase</keyword>
<dbReference type="GO" id="GO:0046872">
    <property type="term" value="F:metal ion binding"/>
    <property type="evidence" value="ECO:0007669"/>
    <property type="project" value="UniProtKB-KW"/>
</dbReference>
<feature type="compositionally biased region" description="Low complexity" evidence="8">
    <location>
        <begin position="155"/>
        <end position="166"/>
    </location>
</feature>
<feature type="binding site" evidence="7">
    <location>
        <position position="602"/>
    </location>
    <ligand>
        <name>Fe cation</name>
        <dbReference type="ChEBI" id="CHEBI:24875"/>
        <note>catalytic</note>
    </ligand>
</feature>
<feature type="binding site" evidence="7">
    <location>
        <position position="893"/>
    </location>
    <ligand>
        <name>Fe cation</name>
        <dbReference type="ChEBI" id="CHEBI:24875"/>
        <note>catalytic</note>
    </ligand>
</feature>
<evidence type="ECO:0000313" key="10">
    <source>
        <dbReference type="Proteomes" id="UP000650467"/>
    </source>
</evidence>
<dbReference type="OrthoDB" id="1069523at2759"/>
<evidence type="ECO:0000256" key="5">
    <source>
        <dbReference type="ARBA" id="ARBA00039084"/>
    </source>
</evidence>
<dbReference type="GO" id="GO:0016121">
    <property type="term" value="P:carotene catabolic process"/>
    <property type="evidence" value="ECO:0007669"/>
    <property type="project" value="TreeGrafter"/>
</dbReference>
<evidence type="ECO:0000313" key="9">
    <source>
        <dbReference type="EMBL" id="KAG2445531.1"/>
    </source>
</evidence>
<accession>A0A835WDZ9</accession>
<feature type="compositionally biased region" description="Low complexity" evidence="8">
    <location>
        <begin position="16"/>
        <end position="30"/>
    </location>
</feature>
<dbReference type="AlphaFoldDB" id="A0A835WDZ9"/>
<feature type="binding site" evidence="7">
    <location>
        <position position="553"/>
    </location>
    <ligand>
        <name>Fe cation</name>
        <dbReference type="ChEBI" id="CHEBI:24875"/>
        <note>catalytic</note>
    </ligand>
</feature>
<feature type="compositionally biased region" description="Gly residues" evidence="8">
    <location>
        <begin position="140"/>
        <end position="154"/>
    </location>
</feature>
<evidence type="ECO:0000256" key="7">
    <source>
        <dbReference type="PIRSR" id="PIRSR604294-1"/>
    </source>
</evidence>
<evidence type="ECO:0000256" key="2">
    <source>
        <dbReference type="ARBA" id="ARBA00022723"/>
    </source>
</evidence>
<organism evidence="9 10">
    <name type="scientific">Chlamydomonas incerta</name>
    <dbReference type="NCBI Taxonomy" id="51695"/>
    <lineage>
        <taxon>Eukaryota</taxon>
        <taxon>Viridiplantae</taxon>
        <taxon>Chlorophyta</taxon>
        <taxon>core chlorophytes</taxon>
        <taxon>Chlorophyceae</taxon>
        <taxon>CS clade</taxon>
        <taxon>Chlamydomonadales</taxon>
        <taxon>Chlamydomonadaceae</taxon>
        <taxon>Chlamydomonas</taxon>
    </lineage>
</organism>
<dbReference type="GO" id="GO:0009570">
    <property type="term" value="C:chloroplast stroma"/>
    <property type="evidence" value="ECO:0007669"/>
    <property type="project" value="TreeGrafter"/>
</dbReference>
<feature type="binding site" evidence="7">
    <location>
        <position position="685"/>
    </location>
    <ligand>
        <name>Fe cation</name>
        <dbReference type="ChEBI" id="CHEBI:24875"/>
        <note>catalytic</note>
    </ligand>
</feature>
<keyword evidence="4 7" id="KW-0408">Iron</keyword>
<dbReference type="PANTHER" id="PTHR10543:SF89">
    <property type="entry name" value="CAROTENOID 9,10(9',10')-CLEAVAGE DIOXYGENASE 1"/>
    <property type="match status" value="1"/>
</dbReference>
<dbReference type="EMBL" id="JAEHOC010000001">
    <property type="protein sequence ID" value="KAG2445531.1"/>
    <property type="molecule type" value="Genomic_DNA"/>
</dbReference>
<feature type="region of interest" description="Disordered" evidence="8">
    <location>
        <begin position="910"/>
        <end position="944"/>
    </location>
</feature>
<feature type="compositionally biased region" description="Low complexity" evidence="8">
    <location>
        <begin position="47"/>
        <end position="69"/>
    </location>
</feature>
<comment type="similarity">
    <text evidence="1">Belongs to the carotenoid oxygenase family.</text>
</comment>
<protein>
    <recommendedName>
        <fullName evidence="5">carotenoid 9,10-dioxygenase</fullName>
        <ecNumber evidence="5">1.14.99.n4</ecNumber>
    </recommendedName>
</protein>
<gene>
    <name evidence="9" type="ORF">HXX76_000146</name>
</gene>
<keyword evidence="10" id="KW-1185">Reference proteome</keyword>
<dbReference type="Proteomes" id="UP000650467">
    <property type="component" value="Unassembled WGS sequence"/>
</dbReference>
<feature type="compositionally biased region" description="Basic residues" evidence="8">
    <location>
        <begin position="653"/>
        <end position="663"/>
    </location>
</feature>
<comment type="caution">
    <text evidence="9">The sequence shown here is derived from an EMBL/GenBank/DDBJ whole genome shotgun (WGS) entry which is preliminary data.</text>
</comment>
<dbReference type="GO" id="GO:0010436">
    <property type="term" value="F:carotenoid dioxygenase activity"/>
    <property type="evidence" value="ECO:0007669"/>
    <property type="project" value="TreeGrafter"/>
</dbReference>
<evidence type="ECO:0000256" key="3">
    <source>
        <dbReference type="ARBA" id="ARBA00023002"/>
    </source>
</evidence>
<dbReference type="InterPro" id="IPR004294">
    <property type="entry name" value="Carotenoid_Oase"/>
</dbReference>
<feature type="compositionally biased region" description="Low complexity" evidence="8">
    <location>
        <begin position="918"/>
        <end position="928"/>
    </location>
</feature>
<dbReference type="EC" id="1.14.99.n4" evidence="5"/>
<dbReference type="Pfam" id="PF03055">
    <property type="entry name" value="RPE65"/>
    <property type="match status" value="1"/>
</dbReference>
<dbReference type="PANTHER" id="PTHR10543">
    <property type="entry name" value="BETA-CAROTENE DIOXYGENASE"/>
    <property type="match status" value="1"/>
</dbReference>
<feature type="region of interest" description="Disordered" evidence="8">
    <location>
        <begin position="813"/>
        <end position="832"/>
    </location>
</feature>
<evidence type="ECO:0000256" key="4">
    <source>
        <dbReference type="ARBA" id="ARBA00023004"/>
    </source>
</evidence>
<evidence type="ECO:0000256" key="1">
    <source>
        <dbReference type="ARBA" id="ARBA00006787"/>
    </source>
</evidence>
<feature type="region of interest" description="Disordered" evidence="8">
    <location>
        <begin position="1"/>
        <end position="34"/>
    </location>
</feature>
<reference evidence="9" key="1">
    <citation type="journal article" date="2020" name="bioRxiv">
        <title>Comparative genomics of Chlamydomonas.</title>
        <authorList>
            <person name="Craig R.J."/>
            <person name="Hasan A.R."/>
            <person name="Ness R.W."/>
            <person name="Keightley P.D."/>
        </authorList>
    </citation>
    <scope>NUCLEOTIDE SEQUENCE</scope>
    <source>
        <strain evidence="9">SAG 7.73</strain>
    </source>
</reference>
<comment type="cofactor">
    <cofactor evidence="7">
        <name>Fe(2+)</name>
        <dbReference type="ChEBI" id="CHEBI:29033"/>
    </cofactor>
    <text evidence="7">Binds 1 Fe(2+) ion per subunit.</text>
</comment>
<sequence>MRATAALDLIGGTSGSGAAMPLPSAAAAASRTSRWPCRVEFAARTRVRTAAAASPTPASNSPSSAAASSIQQPSTSLAAGGHRNATPALLQPSPWQGFPPSSSPTSPAARHFLAPRRDGSSGSPPRARGGGPGRLAVAATGGGAGGGSSGGGSSSGPAAAGGSSTTRRGSVMAAANSGAAVAYSSQTLGMSSAGAAARRRFAANRRNGGGAGNSNNPLVLLYDRAAAAVGDLTNATSNVLPSLFDMMDTLEFEITELAGQLASSLAGSGLMDAMGLLDGGSTGGMENELGDLLGQLADAVVAASEGDYSKLLLLAYITIAVGWSASRPPPSPYLAGNYGPVHDTLRVADLPILNYHPAPSAASSASASATTAAAAAMPAVATTSGALPEGLPDGYYVRAGPNPYHKPAAGYHWFDGDGMLHGVRLRRGAASYANAWVDTERLQQERALGHPMLFRIGDMVGVKGIALMMLGLFAERMGTVHLDKGTGTANTALAFHAGRLLALHDDDLPYAVRVADDGGITTTGRVEYTAAPGAAGAASASKAGVSLPNLVSHPKIDPVNGDLLFVSNQFQTKPYTQAGVIDKHGQLSKLWPLDLDYAVVMHDMAATQKYIIVMHLPLCVDPKRMVQEDASPVCLRRDLPNRIGLLRRDAAPHHPHHPHHQHGDHHQQQAVQWFEVPGPGFGVFHVVNAWDEGDTVKLYACQQDNASMDLGAMDCARDTSHLTEYCLDMRTGAAAARRMSAVSADFPVVAASRVTLRSRYSWMAMLATEGTLTAVTGIAKMDLAAPPGGEACVAAICFPPGWSGGEAVFVPRERKEEKDKQGQQSAAGEPTAVVAGAADADGEDPVGDDGFLLVYVYSSTENTSYLHVYDARTMSPTPLAAVRLPRRVPYGFHGAWVTEEQLQAQMAAAGAGAGNGGNASVHASASNGNGNGSNGNGTRVEGVEGDKEVEEVDAAVMAAVAAVSARRP</sequence>
<evidence type="ECO:0000256" key="6">
    <source>
        <dbReference type="ARBA" id="ARBA00048709"/>
    </source>
</evidence>
<evidence type="ECO:0000256" key="8">
    <source>
        <dbReference type="SAM" id="MobiDB-lite"/>
    </source>
</evidence>
<feature type="region of interest" description="Disordered" evidence="8">
    <location>
        <begin position="47"/>
        <end position="166"/>
    </location>
</feature>
<feature type="region of interest" description="Disordered" evidence="8">
    <location>
        <begin position="649"/>
        <end position="669"/>
    </location>
</feature>
<comment type="catalytic activity">
    <reaction evidence="6">
        <text>all-trans-zeaxanthin + 2 O2 = 4,9-dimethyldodeca-2,4,6,8,10-pentaenedial + 2 (3R)-hydroxy-beta-ionone</text>
        <dbReference type="Rhea" id="RHEA:26393"/>
        <dbReference type="ChEBI" id="CHEBI:15379"/>
        <dbReference type="ChEBI" id="CHEBI:27547"/>
        <dbReference type="ChEBI" id="CHEBI:53171"/>
        <dbReference type="ChEBI" id="CHEBI:53173"/>
        <dbReference type="EC" id="1.14.99.n4"/>
    </reaction>
</comment>
<name>A0A835WDZ9_CHLIN</name>